<sequence length="79" mass="9054">MSNYIKGFEVAKTISDKNTEVPIDDKYGLIAYLAMSIGYSYIERNDFGTAEKYLLNAQRSMKTKNTIQILYIKLKLSMS</sequence>
<proteinExistence type="predicted"/>
<dbReference type="Proteomes" id="UP000276953">
    <property type="component" value="Unassembled WGS sequence"/>
</dbReference>
<gene>
    <name evidence="1" type="ORF">EJ377_17585</name>
</gene>
<comment type="caution">
    <text evidence="1">The sequence shown here is derived from an EMBL/GenBank/DDBJ whole genome shotgun (WGS) entry which is preliminary data.</text>
</comment>
<evidence type="ECO:0000313" key="2">
    <source>
        <dbReference type="Proteomes" id="UP000276953"/>
    </source>
</evidence>
<dbReference type="AlphaFoldDB" id="A0A3S0Q4H8"/>
<dbReference type="EMBL" id="RYFC01000003">
    <property type="protein sequence ID" value="RTZ46239.1"/>
    <property type="molecule type" value="Genomic_DNA"/>
</dbReference>
<reference evidence="1 2" key="1">
    <citation type="submission" date="2018-12" db="EMBL/GenBank/DDBJ databases">
        <title>Draft Genome Sequence of Chryseobacterium arthrosphaerae strain ED882-96 Isolated from the Blood of a Patient with Liver Cirrhosis in Taiwan.</title>
        <authorList>
            <person name="Lin J.-N."/>
            <person name="Lai C.-H."/>
            <person name="Yang C.-H."/>
            <person name="Huang Y.-H."/>
        </authorList>
    </citation>
    <scope>NUCLEOTIDE SEQUENCE [LARGE SCALE GENOMIC DNA]</scope>
    <source>
        <strain evidence="1 2">ED882-96</strain>
    </source>
</reference>
<name>A0A3S0Q4H8_9FLAO</name>
<accession>A0A3S0Q4H8</accession>
<organism evidence="1 2">
    <name type="scientific">Chryseobacterium arthrosphaerae</name>
    <dbReference type="NCBI Taxonomy" id="651561"/>
    <lineage>
        <taxon>Bacteria</taxon>
        <taxon>Pseudomonadati</taxon>
        <taxon>Bacteroidota</taxon>
        <taxon>Flavobacteriia</taxon>
        <taxon>Flavobacteriales</taxon>
        <taxon>Weeksellaceae</taxon>
        <taxon>Chryseobacterium group</taxon>
        <taxon>Chryseobacterium</taxon>
    </lineage>
</organism>
<protein>
    <recommendedName>
        <fullName evidence="3">Tetratricopeptide repeat protein</fullName>
    </recommendedName>
</protein>
<evidence type="ECO:0008006" key="3">
    <source>
        <dbReference type="Google" id="ProtNLM"/>
    </source>
</evidence>
<evidence type="ECO:0000313" key="1">
    <source>
        <dbReference type="EMBL" id="RTZ46239.1"/>
    </source>
</evidence>